<evidence type="ECO:0008006" key="3">
    <source>
        <dbReference type="Google" id="ProtNLM"/>
    </source>
</evidence>
<dbReference type="Proteomes" id="UP000253324">
    <property type="component" value="Unassembled WGS sequence"/>
</dbReference>
<evidence type="ECO:0000313" key="1">
    <source>
        <dbReference type="EMBL" id="RCW81191.1"/>
    </source>
</evidence>
<dbReference type="InterPro" id="IPR029063">
    <property type="entry name" value="SAM-dependent_MTases_sf"/>
</dbReference>
<accession>A0A368YLS6</accession>
<gene>
    <name evidence="1" type="ORF">C7476_11153</name>
</gene>
<dbReference type="Gene3D" id="3.40.50.150">
    <property type="entry name" value="Vaccinia Virus protein VP39"/>
    <property type="match status" value="1"/>
</dbReference>
<proteinExistence type="predicted"/>
<sequence>MEVSPFPCLLARLRTRHLRNVSIAGKNFYKCDLADADAVTCFLMPSAMPRLSKFLDETVRPGTAVVTVTFWFRGRSPKTIKDGPGLRGAVALYVWPAMSAPGHTG</sequence>
<dbReference type="AlphaFoldDB" id="A0A368YLS6"/>
<evidence type="ECO:0000313" key="2">
    <source>
        <dbReference type="Proteomes" id="UP000253324"/>
    </source>
</evidence>
<comment type="caution">
    <text evidence="1">The sequence shown here is derived from an EMBL/GenBank/DDBJ whole genome shotgun (WGS) entry which is preliminary data.</text>
</comment>
<name>A0A368YLS6_9HYPH</name>
<protein>
    <recommendedName>
        <fullName evidence="3">Methyltransferase family protein</fullName>
    </recommendedName>
</protein>
<keyword evidence="2" id="KW-1185">Reference proteome</keyword>
<dbReference type="EMBL" id="QPJM01000011">
    <property type="protein sequence ID" value="RCW81191.1"/>
    <property type="molecule type" value="Genomic_DNA"/>
</dbReference>
<organism evidence="1 2">
    <name type="scientific">Phyllobacterium bourgognense</name>
    <dbReference type="NCBI Taxonomy" id="314236"/>
    <lineage>
        <taxon>Bacteria</taxon>
        <taxon>Pseudomonadati</taxon>
        <taxon>Pseudomonadota</taxon>
        <taxon>Alphaproteobacteria</taxon>
        <taxon>Hyphomicrobiales</taxon>
        <taxon>Phyllobacteriaceae</taxon>
        <taxon>Phyllobacterium</taxon>
    </lineage>
</organism>
<reference evidence="1 2" key="1">
    <citation type="submission" date="2018-07" db="EMBL/GenBank/DDBJ databases">
        <title>Genomic Encyclopedia of Type Strains, Phase III (KMG-III): the genomes of soil and plant-associated and newly described type strains.</title>
        <authorList>
            <person name="Whitman W."/>
        </authorList>
    </citation>
    <scope>NUCLEOTIDE SEQUENCE [LARGE SCALE GENOMIC DNA]</scope>
    <source>
        <strain evidence="1 2">31-25a</strain>
    </source>
</reference>